<keyword evidence="1" id="KW-0812">Transmembrane</keyword>
<reference evidence="3" key="1">
    <citation type="submission" date="2018-05" db="EMBL/GenBank/DDBJ databases">
        <authorList>
            <person name="Lanie J.A."/>
            <person name="Ng W.-L."/>
            <person name="Kazmierczak K.M."/>
            <person name="Andrzejewski T.M."/>
            <person name="Davidsen T.M."/>
            <person name="Wayne K.J."/>
            <person name="Tettelin H."/>
            <person name="Glass J.I."/>
            <person name="Rusch D."/>
            <person name="Podicherti R."/>
            <person name="Tsui H.-C.T."/>
            <person name="Winkler M.E."/>
        </authorList>
    </citation>
    <scope>NUCLEOTIDE SEQUENCE</scope>
</reference>
<keyword evidence="1" id="KW-1133">Transmembrane helix</keyword>
<keyword evidence="1" id="KW-0472">Membrane</keyword>
<organism evidence="3">
    <name type="scientific">marine metagenome</name>
    <dbReference type="NCBI Taxonomy" id="408172"/>
    <lineage>
        <taxon>unclassified sequences</taxon>
        <taxon>metagenomes</taxon>
        <taxon>ecological metagenomes</taxon>
    </lineage>
</organism>
<dbReference type="SUPFAM" id="SSF53335">
    <property type="entry name" value="S-adenosyl-L-methionine-dependent methyltransferases"/>
    <property type="match status" value="1"/>
</dbReference>
<dbReference type="GO" id="GO:0008168">
    <property type="term" value="F:methyltransferase activity"/>
    <property type="evidence" value="ECO:0007669"/>
    <property type="project" value="InterPro"/>
</dbReference>
<feature type="domain" description="Type II methyltransferase M.TaqI-like" evidence="2">
    <location>
        <begin position="80"/>
        <end position="167"/>
    </location>
</feature>
<evidence type="ECO:0000259" key="2">
    <source>
        <dbReference type="Pfam" id="PF07669"/>
    </source>
</evidence>
<evidence type="ECO:0000256" key="1">
    <source>
        <dbReference type="SAM" id="Phobius"/>
    </source>
</evidence>
<gene>
    <name evidence="3" type="ORF">METZ01_LOCUS85238</name>
</gene>
<name>A0A381UWS3_9ZZZZ</name>
<dbReference type="GO" id="GO:0003676">
    <property type="term" value="F:nucleic acid binding"/>
    <property type="evidence" value="ECO:0007669"/>
    <property type="project" value="InterPro"/>
</dbReference>
<dbReference type="Gene3D" id="3.40.50.150">
    <property type="entry name" value="Vaccinia Virus protein VP39"/>
    <property type="match status" value="1"/>
</dbReference>
<feature type="transmembrane region" description="Helical" evidence="1">
    <location>
        <begin position="114"/>
        <end position="136"/>
    </location>
</feature>
<accession>A0A381UWS3</accession>
<proteinExistence type="predicted"/>
<dbReference type="GO" id="GO:0006304">
    <property type="term" value="P:DNA modification"/>
    <property type="evidence" value="ECO:0007669"/>
    <property type="project" value="InterPro"/>
</dbReference>
<protein>
    <recommendedName>
        <fullName evidence="2">Type II methyltransferase M.TaqI-like domain-containing protein</fullName>
    </recommendedName>
</protein>
<dbReference type="InterPro" id="IPR002052">
    <property type="entry name" value="DNA_methylase_N6_adenine_CS"/>
</dbReference>
<evidence type="ECO:0000313" key="3">
    <source>
        <dbReference type="EMBL" id="SVA32384.1"/>
    </source>
</evidence>
<dbReference type="PROSITE" id="PS00092">
    <property type="entry name" value="N6_MTASE"/>
    <property type="match status" value="1"/>
</dbReference>
<sequence length="359" mass="42709">MDKKQLGQFYTTNFDYILENIEIKDFKDRIFIEPFAGNNDLIKWVEKKQDVKIKKFDIDPKDDDTIKQNTLLNPPDYTDKVVITNPPYLAKNKSKSKNNKILFKKYKQSDLYRIFIYQLIQGNCYGGVIIVPLNFFSSLRKQDIKLRANFIQKYDINQLNIFEERVFSDTSYTVCCFKFIRSDTEKKSKKVKTTFYPKKEHEILLFQDKNDYLIGGDIYKFGEKEKKYFMIDRLTKSNKTNYITTNIFANLLDGGTDNSRIKLTYKKTQYIGNQSDRVFATIIIKPLQDIDRYQNFLNTKENQIKIIEEFNQIFNEYREKYHSLFLSNYRESANGNGRKRCSFGLCYGLIRHILLKIQN</sequence>
<dbReference type="EMBL" id="UINC01007270">
    <property type="protein sequence ID" value="SVA32384.1"/>
    <property type="molecule type" value="Genomic_DNA"/>
</dbReference>
<dbReference type="InterPro" id="IPR029063">
    <property type="entry name" value="SAM-dependent_MTases_sf"/>
</dbReference>
<dbReference type="Pfam" id="PF07669">
    <property type="entry name" value="Eco57I"/>
    <property type="match status" value="1"/>
</dbReference>
<dbReference type="AlphaFoldDB" id="A0A381UWS3"/>
<dbReference type="GO" id="GO:0032259">
    <property type="term" value="P:methylation"/>
    <property type="evidence" value="ECO:0007669"/>
    <property type="project" value="InterPro"/>
</dbReference>
<dbReference type="InterPro" id="IPR011639">
    <property type="entry name" value="MethylTrfase_TaqI-like_dom"/>
</dbReference>